<dbReference type="EMBL" id="JADQDK010000001">
    <property type="protein sequence ID" value="MBW0134993.1"/>
    <property type="molecule type" value="Genomic_DNA"/>
</dbReference>
<keyword evidence="2" id="KW-1185">Reference proteome</keyword>
<dbReference type="RefSeq" id="WP_218602624.1">
    <property type="nucleotide sequence ID" value="NZ_JADQDJ010000074.1"/>
</dbReference>
<accession>A0ABS6URV8</accession>
<organism evidence="1 2">
    <name type="scientific">Pseudonocardia abyssalis</name>
    <dbReference type="NCBI Taxonomy" id="2792008"/>
    <lineage>
        <taxon>Bacteria</taxon>
        <taxon>Bacillati</taxon>
        <taxon>Actinomycetota</taxon>
        <taxon>Actinomycetes</taxon>
        <taxon>Pseudonocardiales</taxon>
        <taxon>Pseudonocardiaceae</taxon>
        <taxon>Pseudonocardia</taxon>
    </lineage>
</organism>
<sequence>MTSTDSFLSTRNASVADLVALLQAQHAAKLDVVAPARHLIAENGRLRLIGVGEPRLTPNGVTVGETVLRPTRTADAGIADKLGIPLPYLRRLRAEQVGLYDANVNTWLGVEPDRRFLVRGLHDPDGGSGVARAVLSDSYRMVDNLDVLMAALEGVRTAGVPVDIAGCDLTERRMYVKVRAPQVAEYAPELLAGYRSPFTGARGADNPLVFAGFVLSNSETGHGSFSLTPQLTVEVCDNGMTITRDAVREVHLGGRMSDGVVRWSADTQDAVLDLVVKQARDAVATFLDHGYVRAKLAEITRQAGVAITDPAATLEHVGKALRFTAEQQATILAHFISGSDITSGGVLHAVTSAAQTLDDADAAHDLERHALRAMTLAAAHAG</sequence>
<protein>
    <submittedName>
        <fullName evidence="1">DUF932 domain-containing protein</fullName>
    </submittedName>
</protein>
<comment type="caution">
    <text evidence="1">The sequence shown here is derived from an EMBL/GenBank/DDBJ whole genome shotgun (WGS) entry which is preliminary data.</text>
</comment>
<evidence type="ECO:0000313" key="2">
    <source>
        <dbReference type="Proteomes" id="UP000694287"/>
    </source>
</evidence>
<evidence type="ECO:0000313" key="1">
    <source>
        <dbReference type="EMBL" id="MBW0134993.1"/>
    </source>
</evidence>
<dbReference type="Proteomes" id="UP000694287">
    <property type="component" value="Unassembled WGS sequence"/>
</dbReference>
<gene>
    <name evidence="1" type="ORF">I4I81_12090</name>
</gene>
<reference evidence="1 2" key="1">
    <citation type="submission" date="2020-11" db="EMBL/GenBank/DDBJ databases">
        <title>Pseudonocardia abyssalis sp. nov. and Pseudonocardia oceani sp. nov., description and phylogenomic analysis of two novel actinomycetes isolated from the deep Southern Ocean.</title>
        <authorList>
            <person name="Parra J."/>
        </authorList>
    </citation>
    <scope>NUCLEOTIDE SEQUENCE [LARGE SCALE GENOMIC DNA]</scope>
    <source>
        <strain evidence="1 2">KRD-168</strain>
    </source>
</reference>
<proteinExistence type="predicted"/>
<name>A0ABS6URV8_9PSEU</name>